<dbReference type="AlphaFoldDB" id="A0A1H8WBG4"/>
<organism evidence="1 2">
    <name type="scientific">Halorientalis persicus</name>
    <dbReference type="NCBI Taxonomy" id="1367881"/>
    <lineage>
        <taxon>Archaea</taxon>
        <taxon>Methanobacteriati</taxon>
        <taxon>Methanobacteriota</taxon>
        <taxon>Stenosarchaea group</taxon>
        <taxon>Halobacteria</taxon>
        <taxon>Halobacteriales</taxon>
        <taxon>Haloarculaceae</taxon>
        <taxon>Halorientalis</taxon>
    </lineage>
</organism>
<accession>A0A1H8WBG4</accession>
<protein>
    <submittedName>
        <fullName evidence="1">Uncharacterized protein</fullName>
    </submittedName>
</protein>
<gene>
    <name evidence="1" type="ORF">SAMN05216388_10546</name>
</gene>
<dbReference type="EMBL" id="FOCX01000054">
    <property type="protein sequence ID" value="SEP24843.1"/>
    <property type="molecule type" value="Genomic_DNA"/>
</dbReference>
<keyword evidence="2" id="KW-1185">Reference proteome</keyword>
<dbReference type="OrthoDB" id="316086at2157"/>
<evidence type="ECO:0000313" key="1">
    <source>
        <dbReference type="EMBL" id="SEP24843.1"/>
    </source>
</evidence>
<name>A0A1H8WBG4_9EURY</name>
<sequence>MATNTRTAENASVRPQWLFCGTDESGTDHVYNTVTDYVVAVAPDGHRKHVADLTEASIDEWMAFVAQKRGWSDRRLYEHFGDALADRVSGV</sequence>
<dbReference type="RefSeq" id="WP_139203709.1">
    <property type="nucleotide sequence ID" value="NZ_FOCX01000054.1"/>
</dbReference>
<reference evidence="2" key="1">
    <citation type="submission" date="2016-10" db="EMBL/GenBank/DDBJ databases">
        <authorList>
            <person name="Varghese N."/>
            <person name="Submissions S."/>
        </authorList>
    </citation>
    <scope>NUCLEOTIDE SEQUENCE [LARGE SCALE GENOMIC DNA]</scope>
    <source>
        <strain evidence="2">IBRC-M 10043</strain>
    </source>
</reference>
<evidence type="ECO:0000313" key="2">
    <source>
        <dbReference type="Proteomes" id="UP000198775"/>
    </source>
</evidence>
<dbReference type="Proteomes" id="UP000198775">
    <property type="component" value="Unassembled WGS sequence"/>
</dbReference>
<proteinExistence type="predicted"/>